<protein>
    <recommendedName>
        <fullName evidence="4">DUF1440 domain-containing protein</fullName>
    </recommendedName>
</protein>
<feature type="transmembrane region" description="Helical" evidence="1">
    <location>
        <begin position="61"/>
        <end position="83"/>
    </location>
</feature>
<organism evidence="2 3">
    <name type="scientific">Dyadobacter koreensis</name>
    <dbReference type="NCBI Taxonomy" id="408657"/>
    <lineage>
        <taxon>Bacteria</taxon>
        <taxon>Pseudomonadati</taxon>
        <taxon>Bacteroidota</taxon>
        <taxon>Cytophagia</taxon>
        <taxon>Cytophagales</taxon>
        <taxon>Spirosomataceae</taxon>
        <taxon>Dyadobacter</taxon>
    </lineage>
</organism>
<keyword evidence="1" id="KW-1133">Transmembrane helix</keyword>
<dbReference type="EMBL" id="FNXY01000002">
    <property type="protein sequence ID" value="SEI56043.1"/>
    <property type="molecule type" value="Genomic_DNA"/>
</dbReference>
<accession>A0A1H6RJW0</accession>
<reference evidence="2 3" key="1">
    <citation type="submission" date="2016-10" db="EMBL/GenBank/DDBJ databases">
        <authorList>
            <person name="de Groot N.N."/>
        </authorList>
    </citation>
    <scope>NUCLEOTIDE SEQUENCE [LARGE SCALE GENOMIC DNA]</scope>
    <source>
        <strain evidence="2 3">DSM 19938</strain>
    </source>
</reference>
<evidence type="ECO:0000313" key="2">
    <source>
        <dbReference type="EMBL" id="SEI56043.1"/>
    </source>
</evidence>
<evidence type="ECO:0000256" key="1">
    <source>
        <dbReference type="SAM" id="Phobius"/>
    </source>
</evidence>
<evidence type="ECO:0000313" key="3">
    <source>
        <dbReference type="Proteomes" id="UP000199532"/>
    </source>
</evidence>
<feature type="transmembrane region" description="Helical" evidence="1">
    <location>
        <begin position="95"/>
        <end position="118"/>
    </location>
</feature>
<evidence type="ECO:0008006" key="4">
    <source>
        <dbReference type="Google" id="ProtNLM"/>
    </source>
</evidence>
<sequence length="158" mass="17230">MYDRSPFPTIVLAAFLAGLLDLVLAIIVYSVLLDKITAVQILQSVASGAFGEAAYAGGIKMAALGIVFHFLISLLFTLFYFLVYPRLEFLRAHGVISGIVYGIFIWMVMNLIVLPIAFSGMLPMDPGATMIGMSIIIIGVGLPIALIAHFYYTRSTQY</sequence>
<dbReference type="AlphaFoldDB" id="A0A1H6RJW0"/>
<dbReference type="OrthoDB" id="7564746at2"/>
<gene>
    <name evidence="2" type="ORF">SAMN04487995_1360</name>
</gene>
<keyword evidence="3" id="KW-1185">Reference proteome</keyword>
<proteinExistence type="predicted"/>
<dbReference type="RefSeq" id="WP_090333719.1">
    <property type="nucleotide sequence ID" value="NZ_FNXY01000002.1"/>
</dbReference>
<name>A0A1H6RJW0_9BACT</name>
<keyword evidence="1" id="KW-0812">Transmembrane</keyword>
<feature type="transmembrane region" description="Helical" evidence="1">
    <location>
        <begin position="130"/>
        <end position="152"/>
    </location>
</feature>
<keyword evidence="1" id="KW-0472">Membrane</keyword>
<dbReference type="Proteomes" id="UP000199532">
    <property type="component" value="Unassembled WGS sequence"/>
</dbReference>
<dbReference type="STRING" id="408657.SAMN04487995_1360"/>